<feature type="non-terminal residue" evidence="9">
    <location>
        <position position="2003"/>
    </location>
</feature>
<dbReference type="InterPro" id="IPR014030">
    <property type="entry name" value="Ketoacyl_synth_N"/>
</dbReference>
<feature type="domain" description="Ketosynthase family 3 (KS3)" evidence="8">
    <location>
        <begin position="1527"/>
        <end position="1952"/>
    </location>
</feature>
<dbReference type="InterPro" id="IPR020806">
    <property type="entry name" value="PKS_PP-bd"/>
</dbReference>
<dbReference type="InterPro" id="IPR001227">
    <property type="entry name" value="Ac_transferase_dom_sf"/>
</dbReference>
<evidence type="ECO:0000256" key="3">
    <source>
        <dbReference type="ARBA" id="ARBA00022679"/>
    </source>
</evidence>
<dbReference type="InterPro" id="IPR014031">
    <property type="entry name" value="Ketoacyl_synth_C"/>
</dbReference>
<dbReference type="Gene3D" id="3.30.70.3290">
    <property type="match status" value="2"/>
</dbReference>
<dbReference type="SMART" id="SM00827">
    <property type="entry name" value="PKS_AT"/>
    <property type="match status" value="1"/>
</dbReference>
<keyword evidence="4" id="KW-0045">Antibiotic biosynthesis</keyword>
<comment type="caution">
    <text evidence="9">The sequence shown here is derived from an EMBL/GenBank/DDBJ whole genome shotgun (WGS) entry which is preliminary data.</text>
</comment>
<dbReference type="SMART" id="SM00823">
    <property type="entry name" value="PKS_PP"/>
    <property type="match status" value="1"/>
</dbReference>
<dbReference type="InterPro" id="IPR036291">
    <property type="entry name" value="NAD(P)-bd_dom_sf"/>
</dbReference>
<evidence type="ECO:0000256" key="6">
    <source>
        <dbReference type="ARBA" id="ARBA00023315"/>
    </source>
</evidence>
<dbReference type="InterPro" id="IPR050091">
    <property type="entry name" value="PKS_NRPS_Biosynth_Enz"/>
</dbReference>
<reference evidence="9 10" key="1">
    <citation type="submission" date="2024-10" db="EMBL/GenBank/DDBJ databases">
        <title>The Natural Products Discovery Center: Release of the First 8490 Sequenced Strains for Exploring Actinobacteria Biosynthetic Diversity.</title>
        <authorList>
            <person name="Kalkreuter E."/>
            <person name="Kautsar S.A."/>
            <person name="Yang D."/>
            <person name="Bader C.D."/>
            <person name="Teijaro C.N."/>
            <person name="Fluegel L."/>
            <person name="Davis C.M."/>
            <person name="Simpson J.R."/>
            <person name="Lauterbach L."/>
            <person name="Steele A.D."/>
            <person name="Gui C."/>
            <person name="Meng S."/>
            <person name="Li G."/>
            <person name="Viehrig K."/>
            <person name="Ye F."/>
            <person name="Su P."/>
            <person name="Kiefer A.F."/>
            <person name="Nichols A."/>
            <person name="Cepeda A.J."/>
            <person name="Yan W."/>
            <person name="Fan B."/>
            <person name="Jiang Y."/>
            <person name="Adhikari A."/>
            <person name="Zheng C.-J."/>
            <person name="Schuster L."/>
            <person name="Cowan T.M."/>
            <person name="Smanski M.J."/>
            <person name="Chevrette M.G."/>
            <person name="De Carvalho L.P.S."/>
            <person name="Shen B."/>
        </authorList>
    </citation>
    <scope>NUCLEOTIDE SEQUENCE [LARGE SCALE GENOMIC DNA]</scope>
    <source>
        <strain evidence="9 10">NPDC018013</strain>
    </source>
</reference>
<organism evidence="9 10">
    <name type="scientific">Streptomyces celluloflavus</name>
    <dbReference type="NCBI Taxonomy" id="58344"/>
    <lineage>
        <taxon>Bacteria</taxon>
        <taxon>Bacillati</taxon>
        <taxon>Actinomycetota</taxon>
        <taxon>Actinomycetes</taxon>
        <taxon>Kitasatosporales</taxon>
        <taxon>Streptomycetaceae</taxon>
        <taxon>Streptomyces</taxon>
    </lineage>
</organism>
<dbReference type="PROSITE" id="PS50075">
    <property type="entry name" value="CARRIER"/>
    <property type="match status" value="1"/>
</dbReference>
<dbReference type="InterPro" id="IPR036736">
    <property type="entry name" value="ACP-like_sf"/>
</dbReference>
<dbReference type="SMART" id="SM00825">
    <property type="entry name" value="PKS_KS"/>
    <property type="match status" value="2"/>
</dbReference>
<dbReference type="SUPFAM" id="SSF51735">
    <property type="entry name" value="NAD(P)-binding Rossmann-fold domains"/>
    <property type="match status" value="2"/>
</dbReference>
<gene>
    <name evidence="9" type="ORF">ACH4GP_37870</name>
</gene>
<dbReference type="SMART" id="SM00822">
    <property type="entry name" value="PKS_KR"/>
    <property type="match status" value="1"/>
</dbReference>
<dbReference type="Gene3D" id="1.10.1200.10">
    <property type="entry name" value="ACP-like"/>
    <property type="match status" value="1"/>
</dbReference>
<evidence type="ECO:0000259" key="8">
    <source>
        <dbReference type="PROSITE" id="PS52004"/>
    </source>
</evidence>
<dbReference type="SUPFAM" id="SSF52151">
    <property type="entry name" value="FabD/lysophospholipase-like"/>
    <property type="match status" value="1"/>
</dbReference>
<dbReference type="InterPro" id="IPR057326">
    <property type="entry name" value="KR_dom"/>
</dbReference>
<evidence type="ECO:0000256" key="1">
    <source>
        <dbReference type="ARBA" id="ARBA00022450"/>
    </source>
</evidence>
<accession>A0ABW7RPQ9</accession>
<protein>
    <submittedName>
        <fullName evidence="9">Beta-ketoacyl synthase N-terminal-like domain-containing protein</fullName>
    </submittedName>
</protein>
<dbReference type="InterPro" id="IPR016035">
    <property type="entry name" value="Acyl_Trfase/lysoPLipase"/>
</dbReference>
<dbReference type="PANTHER" id="PTHR43775">
    <property type="entry name" value="FATTY ACID SYNTHASE"/>
    <property type="match status" value="1"/>
</dbReference>
<dbReference type="Gene3D" id="3.40.366.10">
    <property type="entry name" value="Malonyl-Coenzyme A Acyl Carrier Protein, domain 2"/>
    <property type="match status" value="1"/>
</dbReference>
<evidence type="ECO:0000259" key="7">
    <source>
        <dbReference type="PROSITE" id="PS50075"/>
    </source>
</evidence>
<dbReference type="InterPro" id="IPR018201">
    <property type="entry name" value="Ketoacyl_synth_AS"/>
</dbReference>
<dbReference type="Gene3D" id="3.40.47.10">
    <property type="match status" value="2"/>
</dbReference>
<dbReference type="InterPro" id="IPR016039">
    <property type="entry name" value="Thiolase-like"/>
</dbReference>
<dbReference type="Pfam" id="PF00550">
    <property type="entry name" value="PP-binding"/>
    <property type="match status" value="1"/>
</dbReference>
<dbReference type="Pfam" id="PF02801">
    <property type="entry name" value="Ketoacyl-synt_C"/>
    <property type="match status" value="2"/>
</dbReference>
<dbReference type="PROSITE" id="PS00012">
    <property type="entry name" value="PHOSPHOPANTETHEINE"/>
    <property type="match status" value="1"/>
</dbReference>
<keyword evidence="10" id="KW-1185">Reference proteome</keyword>
<dbReference type="Pfam" id="PF08659">
    <property type="entry name" value="KR"/>
    <property type="match status" value="1"/>
</dbReference>
<dbReference type="Pfam" id="PF16197">
    <property type="entry name" value="KAsynt_C_assoc"/>
    <property type="match status" value="2"/>
</dbReference>
<dbReference type="InterPro" id="IPR032821">
    <property type="entry name" value="PKS_assoc"/>
</dbReference>
<dbReference type="InterPro" id="IPR020841">
    <property type="entry name" value="PKS_Beta-ketoAc_synthase_dom"/>
</dbReference>
<dbReference type="EMBL" id="JBIRGH010000045">
    <property type="protein sequence ID" value="MFH8590078.1"/>
    <property type="molecule type" value="Genomic_DNA"/>
</dbReference>
<dbReference type="SUPFAM" id="SSF47336">
    <property type="entry name" value="ACP-like"/>
    <property type="match status" value="1"/>
</dbReference>
<dbReference type="PROSITE" id="PS52004">
    <property type="entry name" value="KS3_2"/>
    <property type="match status" value="2"/>
</dbReference>
<dbReference type="InterPro" id="IPR016036">
    <property type="entry name" value="Malonyl_transacylase_ACP-bd"/>
</dbReference>
<evidence type="ECO:0000256" key="5">
    <source>
        <dbReference type="ARBA" id="ARBA00023268"/>
    </source>
</evidence>
<dbReference type="RefSeq" id="WP_397677112.1">
    <property type="nucleotide sequence ID" value="NZ_JBIRGH010000045.1"/>
</dbReference>
<dbReference type="Pfam" id="PF00109">
    <property type="entry name" value="ketoacyl-synt"/>
    <property type="match status" value="2"/>
</dbReference>
<dbReference type="InterPro" id="IPR009081">
    <property type="entry name" value="PP-bd_ACP"/>
</dbReference>
<dbReference type="InterPro" id="IPR006162">
    <property type="entry name" value="Ppantetheine_attach_site"/>
</dbReference>
<evidence type="ECO:0000256" key="2">
    <source>
        <dbReference type="ARBA" id="ARBA00022553"/>
    </source>
</evidence>
<feature type="domain" description="Carrier" evidence="7">
    <location>
        <begin position="1434"/>
        <end position="1509"/>
    </location>
</feature>
<dbReference type="Proteomes" id="UP001610990">
    <property type="component" value="Unassembled WGS sequence"/>
</dbReference>
<proteinExistence type="predicted"/>
<keyword evidence="5" id="KW-0511">Multifunctional enzyme</keyword>
<evidence type="ECO:0000313" key="10">
    <source>
        <dbReference type="Proteomes" id="UP001610990"/>
    </source>
</evidence>
<keyword evidence="6" id="KW-0012">Acyltransferase</keyword>
<dbReference type="SUPFAM" id="SSF55048">
    <property type="entry name" value="Probable ACP-binding domain of malonyl-CoA ACP transacylase"/>
    <property type="match status" value="1"/>
</dbReference>
<feature type="domain" description="Ketosynthase family 3 (KS3)" evidence="8">
    <location>
        <begin position="33"/>
        <end position="462"/>
    </location>
</feature>
<dbReference type="InterPro" id="IPR014043">
    <property type="entry name" value="Acyl_transferase_dom"/>
</dbReference>
<evidence type="ECO:0000256" key="4">
    <source>
        <dbReference type="ARBA" id="ARBA00023194"/>
    </source>
</evidence>
<dbReference type="Pfam" id="PF00698">
    <property type="entry name" value="Acyl_transf_1"/>
    <property type="match status" value="1"/>
</dbReference>
<dbReference type="Gene3D" id="3.40.50.720">
    <property type="entry name" value="NAD(P)-binding Rossmann-like Domain"/>
    <property type="match status" value="1"/>
</dbReference>
<dbReference type="CDD" id="cd00833">
    <property type="entry name" value="PKS"/>
    <property type="match status" value="2"/>
</dbReference>
<dbReference type="SMART" id="SM01294">
    <property type="entry name" value="PKS_PP_betabranch"/>
    <property type="match status" value="1"/>
</dbReference>
<sequence length="2003" mass="206643">MADDKQLVGALKKLAADLFESREQIKELESGAREPVAIIGMGCRYPGGVTGPESFWDLLTAGTDAVGGFPTDRGWDAFEAEYGSAGPSSGEAYARQGAFVYDAADFDASFFGISPREALAMDPQQRLLLETAWEAIEHAALDPAGLQGSNTGVYVGANNSSYSTGLMGKDSSLDGYLLTGNVTAVASGRISYVLGLTGPAVTVDTACSSSLVALHQAVQALRAGECSMALAGGVAVMVTPGAFMEFSQQGGMAASGRCKAFSAEADGIGWGEGAGMLVLERLSDARRNGHQVLAVIRGTAANQDGASNGLTAPNGPSQRRVIRAALANAQLSAAEVDAVEAHGTGTTLGDPIEAGALLATYGQAEERSADRPLWLGSVKSNIGHAQCAGGVAGVIKMVLALRHGLLPKSLYAQEPTPHVDWSAGNVKLLQEPVEWAAGEQARRAGVSAFGVSGTNVHVILEEAPRNAPDEAKAPENVTPVLAPEVPVWVLAGRSAAGLAAQAGRLREHVLARPEVAPRDIAWSLATTRTAFEHRAVVLGAGREELTAGLAAVATAQPAANVVTGTVAPSGAGRAVFVFPGQGSQWVGMGRELAEVSPVFAARLGECAAALKPYVDWELADVLAGRHGFEAADVVQPALWAVMVSLAAVWQAVGVQPDAVVGHSQGEIAAAAVAGVLSLDDAAKVVALRSKTLTALAGRGGMMSIAEAAEVVRERIALFGERLSLAAVNGSSATVVSGEPAALRELADSCPESVRTRIIPVDYASHSAQVDDLREEILSVLGGIAPREASIPMISAMSGEVLTGPELDPAYWYASLRETVEFDRAVRVLAEKGHGTYIEVSPHPVLTTAIADSLEERSPVAVGTLRREDGGAERLLTSFAEAHTGGVVVDWAAVLGGSGVTVDLPTYAFQRRRFWPEALSSKPVGAAAGADDWRYRITWQPQADGVATLSGRWLVIGETPERDDIAGALMDRGAEVVVVTDPAGVGQVDAAGVAGVLSLLAFDESADAEYPWVPRGTAATLALVQELGRSGIDAPLWIVTRGAVETGAGEATTNPAQAQVWGLGRAVGLEHPDRWGGLIDLPPVFDARVGARLVAVLADGREDQVALRPSGVLLRRLVRAEARGPKARVWSPRGTVLLTGGTGSIGTVVAPWLAEQGVPRVVLTSRSGPSAPGVAALAAEVAADGSAVEVLCCDTGVRDQVAGIVAHVGRTGPGLATVLHSANTPFLSRVEDTAPDGLALALSAKAAGASYLDEATADLDLDAFVMFSSISATWGSNDHGAYAAGNSYLDALAEDRRARGLPGTSIAWGVWNTRDWDAVDALMDHSPGRVTPHRLLRQGMNFLDTGRALETLGQILADDETFIAVANVEWEKFAPVFCAARPRPLLDTIPQVEAMRAADAAAAGAGQAATGSGQAEPANELAGQLAGLGAAKRQKAVEELVRSHAAAVLGHESAADVPSQLAFREVGFDSLTAVELRTRLNGATGVRLPATVVFDHPNPVALAEEIVRRLFGAEDVAAAPVASAANASEPLAIVGMACRYPGGVRTPDELWQLLASGGDAISGFPADRGWDVEGLFDADPDHPGTSYASEGGFLSGAADFDADFFGISPREALAMDPQQRLLLEICWEAIERAGIDPRSLSGSATGVFAGVAPSGYATVGGDMHGAEGHLITGNAMSVLSGRVSYTLGLNGPALTVDTACSSSLVAIHLAGQALRSGECSMALAGGVTVMADPGEFIGFSRQRALAADGRCKAFADGADGMGMAEGAGMVVLERLSDARRLGHPVLGVIRGTAVNQDGASNGLTAPNGPAQQRVIRAALADARLSAGDVDAVEAHGTGTELGDPIEAGALLATYGQERDGQQPLWLGSLKSNIGHSQQAAGVGGVIKMVLALQHGLLPRTLHAESPSPHVDWSAGHIELLQEAREWATGERVRRAGVSAFGISGTNAHVIVEEAPDAEVASEEATGGSVVGRSVWLVSGRSVVARAEQAGRLRGFVAGRPGLSV</sequence>
<dbReference type="PANTHER" id="PTHR43775:SF51">
    <property type="entry name" value="INACTIVE PHENOLPHTHIOCEROL SYNTHESIS POLYKETIDE SYNTHASE TYPE I PKS1-RELATED"/>
    <property type="match status" value="1"/>
</dbReference>
<evidence type="ECO:0000313" key="9">
    <source>
        <dbReference type="EMBL" id="MFH8590078.1"/>
    </source>
</evidence>
<name>A0ABW7RPQ9_9ACTN</name>
<keyword evidence="3" id="KW-0808">Transferase</keyword>
<dbReference type="SUPFAM" id="SSF53901">
    <property type="entry name" value="Thiolase-like"/>
    <property type="match status" value="2"/>
</dbReference>
<dbReference type="CDD" id="cd08952">
    <property type="entry name" value="KR_1_SDR_x"/>
    <property type="match status" value="1"/>
</dbReference>
<dbReference type="InterPro" id="IPR013968">
    <property type="entry name" value="PKS_KR"/>
</dbReference>
<keyword evidence="1" id="KW-0596">Phosphopantetheine</keyword>
<keyword evidence="2" id="KW-0597">Phosphoprotein</keyword>
<dbReference type="PROSITE" id="PS00606">
    <property type="entry name" value="KS3_1"/>
    <property type="match status" value="2"/>
</dbReference>